<organism evidence="2 3">
    <name type="scientific">Paracoccus amoyensis</name>
    <dbReference type="NCBI Taxonomy" id="2760093"/>
    <lineage>
        <taxon>Bacteria</taxon>
        <taxon>Pseudomonadati</taxon>
        <taxon>Pseudomonadota</taxon>
        <taxon>Alphaproteobacteria</taxon>
        <taxon>Rhodobacterales</taxon>
        <taxon>Paracoccaceae</taxon>
        <taxon>Paracoccus</taxon>
    </lineage>
</organism>
<dbReference type="AlphaFoldDB" id="A0A926J502"/>
<evidence type="ECO:0000313" key="2">
    <source>
        <dbReference type="EMBL" id="MBC9245692.1"/>
    </source>
</evidence>
<sequence>MQIRISEPVPQGLTVIETMRATATGAIAHWPLHLARLRRGCAAVGFPLDQDKVERALARLSVTDVSRVRLAIDASGMVDVTCEPLPQNPAAWTVVISNHILCSCDPWLRIKTSHRPIYTAARAALPDGAHEAILMNERGELCEGTITSLFLLRDGKPGDAKLLTPPLDCGVLPGVMRQVLLNSGVATEAVLYPDDLKTGKVIMGNALRGLIGAVVQDPF</sequence>
<keyword evidence="3" id="KW-1185">Reference proteome</keyword>
<dbReference type="InterPro" id="IPR001544">
    <property type="entry name" value="Aminotrans_IV"/>
</dbReference>
<dbReference type="EMBL" id="JACOQL010000001">
    <property type="protein sequence ID" value="MBC9245692.1"/>
    <property type="molecule type" value="Genomic_DNA"/>
</dbReference>
<dbReference type="NCBIfam" id="NF005729">
    <property type="entry name" value="PRK07546.1-3"/>
    <property type="match status" value="1"/>
</dbReference>
<name>A0A926J502_9RHOB</name>
<protein>
    <recommendedName>
        <fullName evidence="1">Probable branched-chain-amino-acid aminotransferase</fullName>
    </recommendedName>
</protein>
<gene>
    <name evidence="2" type="ORF">H4P12_02955</name>
</gene>
<dbReference type="GO" id="GO:0008483">
    <property type="term" value="F:transaminase activity"/>
    <property type="evidence" value="ECO:0007669"/>
    <property type="project" value="UniProtKB-KW"/>
</dbReference>
<evidence type="ECO:0000313" key="3">
    <source>
        <dbReference type="Proteomes" id="UP000608594"/>
    </source>
</evidence>
<dbReference type="InterPro" id="IPR043132">
    <property type="entry name" value="BCAT-like_C"/>
</dbReference>
<dbReference type="InterPro" id="IPR043131">
    <property type="entry name" value="BCAT-like_N"/>
</dbReference>
<accession>A0A926J502</accession>
<comment type="caution">
    <text evidence="2">The sequence shown here is derived from an EMBL/GenBank/DDBJ whole genome shotgun (WGS) entry which is preliminary data.</text>
</comment>
<dbReference type="Proteomes" id="UP000608594">
    <property type="component" value="Unassembled WGS sequence"/>
</dbReference>
<dbReference type="InterPro" id="IPR036038">
    <property type="entry name" value="Aminotransferase-like"/>
</dbReference>
<dbReference type="Pfam" id="PF01063">
    <property type="entry name" value="Aminotran_4"/>
    <property type="match status" value="1"/>
</dbReference>
<evidence type="ECO:0000256" key="1">
    <source>
        <dbReference type="ARBA" id="ARBA00014472"/>
    </source>
</evidence>
<keyword evidence="2" id="KW-0808">Transferase</keyword>
<dbReference type="Gene3D" id="3.30.470.10">
    <property type="match status" value="1"/>
</dbReference>
<dbReference type="SUPFAM" id="SSF56752">
    <property type="entry name" value="D-aminoacid aminotransferase-like PLP-dependent enzymes"/>
    <property type="match status" value="1"/>
</dbReference>
<proteinExistence type="predicted"/>
<dbReference type="Gene3D" id="3.20.10.10">
    <property type="entry name" value="D-amino Acid Aminotransferase, subunit A, domain 2"/>
    <property type="match status" value="1"/>
</dbReference>
<reference evidence="2" key="1">
    <citation type="submission" date="2020-08" db="EMBL/GenBank/DDBJ databases">
        <title>Paracoccus amoyensis sp. nov., isolated from the surface seawater at coast of Xiamen, Fujian.</title>
        <authorList>
            <person name="Lyu L."/>
        </authorList>
    </citation>
    <scope>NUCLEOTIDE SEQUENCE</scope>
    <source>
        <strain evidence="2">11-3</strain>
    </source>
</reference>
<keyword evidence="2" id="KW-0032">Aminotransferase</keyword>